<feature type="compositionally biased region" description="Basic and acidic residues" evidence="1">
    <location>
        <begin position="60"/>
        <end position="74"/>
    </location>
</feature>
<feature type="region of interest" description="Disordered" evidence="1">
    <location>
        <begin position="60"/>
        <end position="81"/>
    </location>
</feature>
<accession>A0A2B7X5W2</accession>
<evidence type="ECO:0000313" key="2">
    <source>
        <dbReference type="EMBL" id="PGH04335.1"/>
    </source>
</evidence>
<organism evidence="2 3">
    <name type="scientific">Helicocarpus griseus UAMH5409</name>
    <dbReference type="NCBI Taxonomy" id="1447875"/>
    <lineage>
        <taxon>Eukaryota</taxon>
        <taxon>Fungi</taxon>
        <taxon>Dikarya</taxon>
        <taxon>Ascomycota</taxon>
        <taxon>Pezizomycotina</taxon>
        <taxon>Eurotiomycetes</taxon>
        <taxon>Eurotiomycetidae</taxon>
        <taxon>Onygenales</taxon>
        <taxon>Ajellomycetaceae</taxon>
        <taxon>Helicocarpus</taxon>
    </lineage>
</organism>
<keyword evidence="3" id="KW-1185">Reference proteome</keyword>
<proteinExistence type="predicted"/>
<sequence length="81" mass="9563">MYRQTRRRNWNRLSFETSPRLSKRKTIIVRCPSDAYSDKYRSSIDERLLKQSRYIYGEPEKGTKGLLDKAKSSDDSEANTL</sequence>
<dbReference type="EMBL" id="PDNB01000137">
    <property type="protein sequence ID" value="PGH04335.1"/>
    <property type="molecule type" value="Genomic_DNA"/>
</dbReference>
<name>A0A2B7X5W2_9EURO</name>
<dbReference type="Proteomes" id="UP000223968">
    <property type="component" value="Unassembled WGS sequence"/>
</dbReference>
<reference evidence="2 3" key="1">
    <citation type="submission" date="2017-10" db="EMBL/GenBank/DDBJ databases">
        <title>Comparative genomics in systemic dimorphic fungi from Ajellomycetaceae.</title>
        <authorList>
            <person name="Munoz J.F."/>
            <person name="Mcewen J.G."/>
            <person name="Clay O.K."/>
            <person name="Cuomo C.A."/>
        </authorList>
    </citation>
    <scope>NUCLEOTIDE SEQUENCE [LARGE SCALE GENOMIC DNA]</scope>
    <source>
        <strain evidence="2 3">UAMH5409</strain>
    </source>
</reference>
<protein>
    <submittedName>
        <fullName evidence="2">Uncharacterized protein</fullName>
    </submittedName>
</protein>
<comment type="caution">
    <text evidence="2">The sequence shown here is derived from an EMBL/GenBank/DDBJ whole genome shotgun (WGS) entry which is preliminary data.</text>
</comment>
<evidence type="ECO:0000256" key="1">
    <source>
        <dbReference type="SAM" id="MobiDB-lite"/>
    </source>
</evidence>
<gene>
    <name evidence="2" type="ORF">AJ79_07115</name>
</gene>
<dbReference type="AlphaFoldDB" id="A0A2B7X5W2"/>
<evidence type="ECO:0000313" key="3">
    <source>
        <dbReference type="Proteomes" id="UP000223968"/>
    </source>
</evidence>